<evidence type="ECO:0000259" key="2">
    <source>
        <dbReference type="Pfam" id="PF00882"/>
    </source>
</evidence>
<dbReference type="Proteomes" id="UP000199024">
    <property type="component" value="Unassembled WGS sequence"/>
</dbReference>
<dbReference type="OrthoDB" id="104138at2"/>
<dbReference type="AlphaFoldDB" id="A0A1I6M301"/>
<keyword evidence="4" id="KW-1185">Reference proteome</keyword>
<gene>
    <name evidence="3" type="ORF">SAMN05421771_1735</name>
</gene>
<name>A0A1I6M301_9BACT</name>
<dbReference type="RefSeq" id="WP_089838450.1">
    <property type="nucleotide sequence ID" value="NZ_FOZL01000001.1"/>
</dbReference>
<proteinExistence type="predicted"/>
<evidence type="ECO:0000313" key="4">
    <source>
        <dbReference type="Proteomes" id="UP000199024"/>
    </source>
</evidence>
<dbReference type="EMBL" id="FOZL01000001">
    <property type="protein sequence ID" value="SFS10033.1"/>
    <property type="molecule type" value="Genomic_DNA"/>
</dbReference>
<dbReference type="InterPro" id="IPR029002">
    <property type="entry name" value="PLPC/GPLD1"/>
</dbReference>
<evidence type="ECO:0000313" key="3">
    <source>
        <dbReference type="EMBL" id="SFS10033.1"/>
    </source>
</evidence>
<keyword evidence="1" id="KW-0732">Signal</keyword>
<organism evidence="3 4">
    <name type="scientific">Granulicella pectinivorans</name>
    <dbReference type="NCBI Taxonomy" id="474950"/>
    <lineage>
        <taxon>Bacteria</taxon>
        <taxon>Pseudomonadati</taxon>
        <taxon>Acidobacteriota</taxon>
        <taxon>Terriglobia</taxon>
        <taxon>Terriglobales</taxon>
        <taxon>Acidobacteriaceae</taxon>
        <taxon>Granulicella</taxon>
    </lineage>
</organism>
<accession>A0A1I6M301</accession>
<feature type="domain" description="Phospholipase C/D" evidence="2">
    <location>
        <begin position="41"/>
        <end position="200"/>
    </location>
</feature>
<protein>
    <submittedName>
        <fullName evidence="3">Zinc dependent phospholipase C</fullName>
    </submittedName>
</protein>
<reference evidence="3 4" key="1">
    <citation type="submission" date="2016-10" db="EMBL/GenBank/DDBJ databases">
        <authorList>
            <person name="de Groot N.N."/>
        </authorList>
    </citation>
    <scope>NUCLEOTIDE SEQUENCE [LARGE SCALE GENOMIC DNA]</scope>
    <source>
        <strain evidence="3 4">DSM 21001</strain>
    </source>
</reference>
<feature type="chain" id="PRO_5011453868" evidence="1">
    <location>
        <begin position="20"/>
        <end position="417"/>
    </location>
</feature>
<feature type="signal peptide" evidence="1">
    <location>
        <begin position="1"/>
        <end position="19"/>
    </location>
</feature>
<evidence type="ECO:0000256" key="1">
    <source>
        <dbReference type="SAM" id="SignalP"/>
    </source>
</evidence>
<sequence length="417" mass="46239">MSRLLALLFLILVPLPAVSYSVQTHQQIIDVAWLGSIQPLLLSRYPSLSAADLQQAHAYAYGGSAIQDIGYYPFGSAFFSDLTHYVRSGDFVLSLLHNAQNANELAFAIGALSHYLGDTYGHSLCVNPSVAIEFPALARRYGSVVTYEQDEHAHVRTEFAFDINAIAKDRMAPLAYLRHVGLKVPLSLLARSFFEVYGLHAYQIIGHREQVLRGYQFAVRAFLPRIAYAETLLHRHSMPPPATGPEVATLIATIRQAALENNWDQYRRQPGIGTYSLAGLIFILPKVGVLNNLAIRGPISFTQDLYIRSLNRTTDSLRDALKDIDHIDAVLPNRDLDTGAAVRPGSYRLTDRTYARLLGYIVKTPTQAIPPVLKHDLLAYYADPNAPIETRRHAKLWAQVQTNLATLATVPTLVAAN</sequence>
<dbReference type="Pfam" id="PF00882">
    <property type="entry name" value="Zn_dep_PLPC"/>
    <property type="match status" value="1"/>
</dbReference>